<name>A0A430URN2_THESC</name>
<evidence type="ECO:0000313" key="2">
    <source>
        <dbReference type="Proteomes" id="UP000287173"/>
    </source>
</evidence>
<gene>
    <name evidence="1" type="ORF">CSW30_03135</name>
</gene>
<dbReference type="EMBL" id="PEMG01000063">
    <property type="protein sequence ID" value="RTI10966.1"/>
    <property type="molecule type" value="Genomic_DNA"/>
</dbReference>
<dbReference type="InterPro" id="IPR038500">
    <property type="entry name" value="Antitermination_sf"/>
</dbReference>
<dbReference type="Proteomes" id="UP000287173">
    <property type="component" value="Unassembled WGS sequence"/>
</dbReference>
<organism evidence="1 2">
    <name type="scientific">Thermus scotoductus</name>
    <dbReference type="NCBI Taxonomy" id="37636"/>
    <lineage>
        <taxon>Bacteria</taxon>
        <taxon>Thermotogati</taxon>
        <taxon>Deinococcota</taxon>
        <taxon>Deinococci</taxon>
        <taxon>Thermales</taxon>
        <taxon>Thermaceae</taxon>
        <taxon>Thermus</taxon>
    </lineage>
</organism>
<dbReference type="AlphaFoldDB" id="A0A430URN2"/>
<reference evidence="1 2" key="1">
    <citation type="journal article" date="2019" name="Extremophiles">
        <title>Biogeography of thermophiles and predominance of Thermus scotoductus in domestic water heaters.</title>
        <authorList>
            <person name="Wilpiszeski R.L."/>
            <person name="Zhang Z."/>
            <person name="House C.H."/>
        </authorList>
    </citation>
    <scope>NUCLEOTIDE SEQUENCE [LARGE SCALE GENOMIC DNA]</scope>
    <source>
        <strain evidence="1 2">17_S17</strain>
    </source>
</reference>
<protein>
    <submittedName>
        <fullName evidence="1">Uncharacterized protein</fullName>
    </submittedName>
</protein>
<comment type="caution">
    <text evidence="1">The sequence shown here is derived from an EMBL/GenBank/DDBJ whole genome shotgun (WGS) entry which is preliminary data.</text>
</comment>
<accession>A0A430URN2</accession>
<dbReference type="RefSeq" id="WP_126218336.1">
    <property type="nucleotide sequence ID" value="NZ_PEMG01000063.1"/>
</dbReference>
<sequence>MKGERWAQSAKGQRQCPVCQGTGNVIAFVDLDGVRRKPLLGYWDPAEVYEECPSCEGTGYIRELVDTLRAALERAGYEVRTWQARTGEWIAEANPESGQVLMVGGKSEEVALRYLAGELGVFVEEVQDE</sequence>
<evidence type="ECO:0000313" key="1">
    <source>
        <dbReference type="EMBL" id="RTI10966.1"/>
    </source>
</evidence>
<proteinExistence type="predicted"/>
<dbReference type="Gene3D" id="1.10.274.110">
    <property type="match status" value="1"/>
</dbReference>